<protein>
    <submittedName>
        <fullName evidence="2">Uncharacterized protein</fullName>
    </submittedName>
</protein>
<gene>
    <name evidence="2" type="ORF">SARC_14634</name>
</gene>
<reference evidence="2 3" key="1">
    <citation type="submission" date="2011-02" db="EMBL/GenBank/DDBJ databases">
        <title>The Genome Sequence of Sphaeroforma arctica JP610.</title>
        <authorList>
            <consortium name="The Broad Institute Genome Sequencing Platform"/>
            <person name="Russ C."/>
            <person name="Cuomo C."/>
            <person name="Young S.K."/>
            <person name="Zeng Q."/>
            <person name="Gargeya S."/>
            <person name="Alvarado L."/>
            <person name="Berlin A."/>
            <person name="Chapman S.B."/>
            <person name="Chen Z."/>
            <person name="Freedman E."/>
            <person name="Gellesch M."/>
            <person name="Goldberg J."/>
            <person name="Griggs A."/>
            <person name="Gujja S."/>
            <person name="Heilman E."/>
            <person name="Heiman D."/>
            <person name="Howarth C."/>
            <person name="Mehta T."/>
            <person name="Neiman D."/>
            <person name="Pearson M."/>
            <person name="Roberts A."/>
            <person name="Saif S."/>
            <person name="Shea T."/>
            <person name="Shenoy N."/>
            <person name="Sisk P."/>
            <person name="Stolte C."/>
            <person name="Sykes S."/>
            <person name="White J."/>
            <person name="Yandava C."/>
            <person name="Burger G."/>
            <person name="Gray M.W."/>
            <person name="Holland P.W.H."/>
            <person name="King N."/>
            <person name="Lang F.B.F."/>
            <person name="Roger A.J."/>
            <person name="Ruiz-Trillo I."/>
            <person name="Haas B."/>
            <person name="Nusbaum C."/>
            <person name="Birren B."/>
        </authorList>
    </citation>
    <scope>NUCLEOTIDE SEQUENCE [LARGE SCALE GENOMIC DNA]</scope>
    <source>
        <strain evidence="2 3">JP610</strain>
    </source>
</reference>
<evidence type="ECO:0000313" key="2">
    <source>
        <dbReference type="EMBL" id="KNC72806.1"/>
    </source>
</evidence>
<accession>A0A0L0F8D2</accession>
<organism evidence="2 3">
    <name type="scientific">Sphaeroforma arctica JP610</name>
    <dbReference type="NCBI Taxonomy" id="667725"/>
    <lineage>
        <taxon>Eukaryota</taxon>
        <taxon>Ichthyosporea</taxon>
        <taxon>Ichthyophonida</taxon>
        <taxon>Sphaeroforma</taxon>
    </lineage>
</organism>
<dbReference type="GeneID" id="25915138"/>
<proteinExistence type="predicted"/>
<feature type="non-terminal residue" evidence="2">
    <location>
        <position position="52"/>
    </location>
</feature>
<keyword evidence="3" id="KW-1185">Reference proteome</keyword>
<dbReference type="Proteomes" id="UP000054560">
    <property type="component" value="Unassembled WGS sequence"/>
</dbReference>
<evidence type="ECO:0000313" key="3">
    <source>
        <dbReference type="Proteomes" id="UP000054560"/>
    </source>
</evidence>
<feature type="compositionally biased region" description="Basic and acidic residues" evidence="1">
    <location>
        <begin position="1"/>
        <end position="16"/>
    </location>
</feature>
<dbReference type="AlphaFoldDB" id="A0A0L0F8D2"/>
<evidence type="ECO:0000256" key="1">
    <source>
        <dbReference type="SAM" id="MobiDB-lite"/>
    </source>
</evidence>
<feature type="region of interest" description="Disordered" evidence="1">
    <location>
        <begin position="1"/>
        <end position="52"/>
    </location>
</feature>
<feature type="compositionally biased region" description="Polar residues" evidence="1">
    <location>
        <begin position="21"/>
        <end position="31"/>
    </location>
</feature>
<dbReference type="EMBL" id="KQ246481">
    <property type="protein sequence ID" value="KNC72806.1"/>
    <property type="molecule type" value="Genomic_DNA"/>
</dbReference>
<dbReference type="RefSeq" id="XP_014146708.1">
    <property type="nucleotide sequence ID" value="XM_014291233.1"/>
</dbReference>
<name>A0A0L0F8D2_9EUKA</name>
<sequence length="52" mass="5817">MTYNEHGNDSDKDRNDSSSSITEIGYSTNYPPTAPSPTEGRRRQDPVPPSYQ</sequence>